<dbReference type="PANTHER" id="PTHR46093:SF18">
    <property type="entry name" value="FIBRONECTIN TYPE-III DOMAIN-CONTAINING PROTEIN"/>
    <property type="match status" value="1"/>
</dbReference>
<feature type="compositionally biased region" description="Low complexity" evidence="3">
    <location>
        <begin position="893"/>
        <end position="907"/>
    </location>
</feature>
<proteinExistence type="predicted"/>
<feature type="compositionally biased region" description="Basic and acidic residues" evidence="3">
    <location>
        <begin position="939"/>
        <end position="956"/>
    </location>
</feature>
<keyword evidence="7" id="KW-1185">Reference proteome</keyword>
<keyword evidence="4" id="KW-0812">Transmembrane</keyword>
<dbReference type="Pfam" id="PF24681">
    <property type="entry name" value="Kelch_KLHDC2_KLHL20_DRC7"/>
    <property type="match status" value="1"/>
</dbReference>
<feature type="compositionally biased region" description="Polar residues" evidence="3">
    <location>
        <begin position="372"/>
        <end position="390"/>
    </location>
</feature>
<feature type="compositionally biased region" description="Basic and acidic residues" evidence="3">
    <location>
        <begin position="873"/>
        <end position="884"/>
    </location>
</feature>
<dbReference type="EMBL" id="KN840454">
    <property type="protein sequence ID" value="KIP10520.1"/>
    <property type="molecule type" value="Genomic_DNA"/>
</dbReference>
<dbReference type="PANTHER" id="PTHR46093">
    <property type="entry name" value="ACYL-COA-BINDING DOMAIN-CONTAINING PROTEIN 5"/>
    <property type="match status" value="1"/>
</dbReference>
<feature type="chain" id="PRO_5002178379" description="Galactose oxidase" evidence="5">
    <location>
        <begin position="18"/>
        <end position="1004"/>
    </location>
</feature>
<evidence type="ECO:0000313" key="6">
    <source>
        <dbReference type="EMBL" id="KIP10520.1"/>
    </source>
</evidence>
<feature type="region of interest" description="Disordered" evidence="3">
    <location>
        <begin position="723"/>
        <end position="783"/>
    </location>
</feature>
<name>A0A0C3SEH8_PHLG1</name>
<dbReference type="SUPFAM" id="SSF117281">
    <property type="entry name" value="Kelch motif"/>
    <property type="match status" value="2"/>
</dbReference>
<evidence type="ECO:0000256" key="5">
    <source>
        <dbReference type="SAM" id="SignalP"/>
    </source>
</evidence>
<feature type="signal peptide" evidence="5">
    <location>
        <begin position="1"/>
        <end position="17"/>
    </location>
</feature>
<dbReference type="AlphaFoldDB" id="A0A0C3SEH8"/>
<feature type="compositionally biased region" description="Basic and acidic residues" evidence="3">
    <location>
        <begin position="994"/>
        <end position="1004"/>
    </location>
</feature>
<evidence type="ECO:0000256" key="2">
    <source>
        <dbReference type="ARBA" id="ARBA00022737"/>
    </source>
</evidence>
<keyword evidence="4" id="KW-1133">Transmembrane helix</keyword>
<organism evidence="6 7">
    <name type="scientific">Phlebiopsis gigantea (strain 11061_1 CR5-6)</name>
    <name type="common">White-rot fungus</name>
    <name type="synonym">Peniophora gigantea</name>
    <dbReference type="NCBI Taxonomy" id="745531"/>
    <lineage>
        <taxon>Eukaryota</taxon>
        <taxon>Fungi</taxon>
        <taxon>Dikarya</taxon>
        <taxon>Basidiomycota</taxon>
        <taxon>Agaricomycotina</taxon>
        <taxon>Agaricomycetes</taxon>
        <taxon>Polyporales</taxon>
        <taxon>Phanerochaetaceae</taxon>
        <taxon>Phlebiopsis</taxon>
    </lineage>
</organism>
<keyword evidence="1" id="KW-0880">Kelch repeat</keyword>
<sequence length="1004" mass="105709">MLSLPLLILCLAHKLLADQSSYSATPRWGQAVALVEQTLYIHGGRTDPYNSYSYSAAPPNNDLLALSLASPFNTSSPPFDYVGGCSNCSSSAGPAVAWHTLTPFNATGLLLFGGDPGPNSQTVLPDRNDSSALLATSSPLDPVWDFETEGWAGEPMRRIYHSAVAAQGKVWIVGGEKADDSGSAFSQHYLFDPSGPSFSPLPTPNSPPDITGHQSVVLSDGRMLVLGGYSPSQKSLIPFTSVWALNTAQGDNLSWSTVSISTASVPAPRRNFVATSLDNGKVLVHGGADATLQNSLSDGWILDTAQSPMVWANVTALTQLGPRRDHFAVGVGSIAIIGFGYAQNGPAAASLEAFDVSSGSFLTSYTPPAAISTPTGTTLPASTQTGSTATGRPGSAEYPQPTPSKGGSGGGGDPSGGGHGSGSGQGGDPFGSSSKNHTTAIILGAVFGVLALLLGAAAATYYMRRRDTQESFHLLSESGDEESPHGDGPIPIAGAGGSREKGLPHLPVVYTIRDRLSRVVPGLAGGGDPQERRDMLAEEDTREFETNGWYNISRHPSSAQSSWTSRRRPTLERVYDSLASLRSVGGAVLEYAAGAAAAGARSLKSREPSAASNANTLDAAVWDEKRSPFDPYTDEFGASSYPPPVVDASRTRGGGEASLATHADPFVDYFEVASLKDDSDMVYWDDDDDDVKGYPLLRDPPPPPKLASLRAPAALDLAHLTPVSERSSIPTLSDPASSSDTSLAASIPRSPAVASGGASSSSSHDPPHSPRRPSSILDTNPSSSQFLRRSSTWWARFAKAPLLDRRSPSVRSQQRPMEFRDPHPPPRLVTIEESTHAHSPDSPEGSRRRRSASGARFSTHHHGRSASSMHTSRTADSEQLERVAHTMQIVQKDASTSSSRRSFLSRDGSGGDASAGPGDISHHPGAGADAFPAVLDGPPPRREEASLVSERVHAYEQRMSQQQQQEPPPPVPARSRLGSTYGLAPRPSLFVANPDHRHNGSGDS</sequence>
<feature type="compositionally biased region" description="Low complexity" evidence="3">
    <location>
        <begin position="748"/>
        <end position="764"/>
    </location>
</feature>
<evidence type="ECO:0008006" key="8">
    <source>
        <dbReference type="Google" id="ProtNLM"/>
    </source>
</evidence>
<evidence type="ECO:0000256" key="1">
    <source>
        <dbReference type="ARBA" id="ARBA00022441"/>
    </source>
</evidence>
<dbReference type="InterPro" id="IPR015915">
    <property type="entry name" value="Kelch-typ_b-propeller"/>
</dbReference>
<dbReference type="HOGENOM" id="CLU_007044_0_0_1"/>
<evidence type="ECO:0000256" key="3">
    <source>
        <dbReference type="SAM" id="MobiDB-lite"/>
    </source>
</evidence>
<feature type="region of interest" description="Disordered" evidence="3">
    <location>
        <begin position="474"/>
        <end position="499"/>
    </location>
</feature>
<protein>
    <recommendedName>
        <fullName evidence="8">Galactose oxidase</fullName>
    </recommendedName>
</protein>
<gene>
    <name evidence="6" type="ORF">PHLGIDRAFT_125545</name>
</gene>
<feature type="region of interest" description="Disordered" evidence="3">
    <location>
        <begin position="372"/>
        <end position="432"/>
    </location>
</feature>
<feature type="region of interest" description="Disordered" evidence="3">
    <location>
        <begin position="805"/>
        <end position="1004"/>
    </location>
</feature>
<dbReference type="STRING" id="745531.A0A0C3SEH8"/>
<dbReference type="Gene3D" id="2.120.10.80">
    <property type="entry name" value="Kelch-type beta propeller"/>
    <property type="match status" value="1"/>
</dbReference>
<feature type="transmembrane region" description="Helical" evidence="4">
    <location>
        <begin position="440"/>
        <end position="463"/>
    </location>
</feature>
<keyword evidence="4" id="KW-0472">Membrane</keyword>
<keyword evidence="5" id="KW-0732">Signal</keyword>
<reference evidence="6 7" key="1">
    <citation type="journal article" date="2014" name="PLoS Genet.">
        <title>Analysis of the Phlebiopsis gigantea genome, transcriptome and secretome provides insight into its pioneer colonization strategies of wood.</title>
        <authorList>
            <person name="Hori C."/>
            <person name="Ishida T."/>
            <person name="Igarashi K."/>
            <person name="Samejima M."/>
            <person name="Suzuki H."/>
            <person name="Master E."/>
            <person name="Ferreira P."/>
            <person name="Ruiz-Duenas F.J."/>
            <person name="Held B."/>
            <person name="Canessa P."/>
            <person name="Larrondo L.F."/>
            <person name="Schmoll M."/>
            <person name="Druzhinina I.S."/>
            <person name="Kubicek C.P."/>
            <person name="Gaskell J.A."/>
            <person name="Kersten P."/>
            <person name="St John F."/>
            <person name="Glasner J."/>
            <person name="Sabat G."/>
            <person name="Splinter BonDurant S."/>
            <person name="Syed K."/>
            <person name="Yadav J."/>
            <person name="Mgbeahuruike A.C."/>
            <person name="Kovalchuk A."/>
            <person name="Asiegbu F.O."/>
            <person name="Lackner G."/>
            <person name="Hoffmeister D."/>
            <person name="Rencoret J."/>
            <person name="Gutierrez A."/>
            <person name="Sun H."/>
            <person name="Lindquist E."/>
            <person name="Barry K."/>
            <person name="Riley R."/>
            <person name="Grigoriev I.V."/>
            <person name="Henrissat B."/>
            <person name="Kues U."/>
            <person name="Berka R.M."/>
            <person name="Martinez A.T."/>
            <person name="Covert S.F."/>
            <person name="Blanchette R.A."/>
            <person name="Cullen D."/>
        </authorList>
    </citation>
    <scope>NUCLEOTIDE SEQUENCE [LARGE SCALE GENOMIC DNA]</scope>
    <source>
        <strain evidence="6 7">11061_1 CR5-6</strain>
    </source>
</reference>
<feature type="compositionally biased region" description="Gly residues" evidence="3">
    <location>
        <begin position="406"/>
        <end position="429"/>
    </location>
</feature>
<evidence type="ECO:0000313" key="7">
    <source>
        <dbReference type="Proteomes" id="UP000053257"/>
    </source>
</evidence>
<feature type="compositionally biased region" description="Basic and acidic residues" evidence="3">
    <location>
        <begin position="833"/>
        <end position="846"/>
    </location>
</feature>
<dbReference type="OrthoDB" id="432528at2759"/>
<accession>A0A0C3SEH8</accession>
<feature type="compositionally biased region" description="Polar residues" evidence="3">
    <location>
        <begin position="724"/>
        <end position="744"/>
    </location>
</feature>
<keyword evidence="2" id="KW-0677">Repeat</keyword>
<evidence type="ECO:0000256" key="4">
    <source>
        <dbReference type="SAM" id="Phobius"/>
    </source>
</evidence>
<dbReference type="Proteomes" id="UP000053257">
    <property type="component" value="Unassembled WGS sequence"/>
</dbReference>